<dbReference type="GeneID" id="45099713"/>
<dbReference type="HOGENOM" id="CLU_2033693_0_0_4"/>
<accession>Q39G85</accession>
<evidence type="ECO:0000313" key="1">
    <source>
        <dbReference type="EMBL" id="ABB08531.1"/>
    </source>
</evidence>
<protein>
    <submittedName>
        <fullName evidence="1">Uncharacterized protein</fullName>
    </submittedName>
</protein>
<gene>
    <name evidence="1" type="ordered locus">Bcep18194_A4936</name>
</gene>
<reference evidence="1" key="1">
    <citation type="submission" date="2009-01" db="EMBL/GenBank/DDBJ databases">
        <title>Complete sequence of chromosome 1 of Burkholderia sp. 383.</title>
        <authorList>
            <consortium name="US DOE Joint Genome Institute"/>
            <person name="Copeland A."/>
            <person name="Lucas S."/>
            <person name="Lapidus A."/>
            <person name="Barry K."/>
            <person name="Detter J.C."/>
            <person name="Glavina T."/>
            <person name="Hammon N."/>
            <person name="Israni S."/>
            <person name="Pitluck S."/>
            <person name="Chain P."/>
            <person name="Malfatti S."/>
            <person name="Shin M."/>
            <person name="Vergez L."/>
            <person name="Schmutz J."/>
            <person name="Larimer F."/>
            <person name="Land M."/>
            <person name="Kyrpides N."/>
            <person name="Lykidis A."/>
            <person name="Richardson P."/>
        </authorList>
    </citation>
    <scope>NUCLEOTIDE SEQUENCE</scope>
    <source>
        <strain evidence="1">383</strain>
    </source>
</reference>
<dbReference type="PATRIC" id="fig|482957.22.peg.1864"/>
<organism evidence="1 2">
    <name type="scientific">Burkholderia lata (strain ATCC 17760 / DSM 23089 / LMG 22485 / NCIMB 9086 / R18194 / 383)</name>
    <dbReference type="NCBI Taxonomy" id="482957"/>
    <lineage>
        <taxon>Bacteria</taxon>
        <taxon>Pseudomonadati</taxon>
        <taxon>Pseudomonadota</taxon>
        <taxon>Betaproteobacteria</taxon>
        <taxon>Burkholderiales</taxon>
        <taxon>Burkholderiaceae</taxon>
        <taxon>Burkholderia</taxon>
        <taxon>Burkholderia cepacia complex</taxon>
    </lineage>
</organism>
<dbReference type="KEGG" id="bur:Bcep18194_A4936"/>
<proteinExistence type="predicted"/>
<sequence>MLFGDAIAEFMPSALPASRSAVEMSRQRRSALAIAIALLVDVLHQVFAARVIEIDVDMVPTNDLPKKIASSCRLLSIVEKVESLASPGLLVNPSVLFDLGFGMFISKYFTTNCNESQSAIR</sequence>
<dbReference type="RefSeq" id="WP_011352089.1">
    <property type="nucleotide sequence ID" value="NC_007510.1"/>
</dbReference>
<dbReference type="Proteomes" id="UP000002705">
    <property type="component" value="Chromosome 1"/>
</dbReference>
<dbReference type="AlphaFoldDB" id="Q39G85"/>
<keyword evidence="2" id="KW-1185">Reference proteome</keyword>
<evidence type="ECO:0000313" key="2">
    <source>
        <dbReference type="Proteomes" id="UP000002705"/>
    </source>
</evidence>
<dbReference type="EMBL" id="CP000151">
    <property type="protein sequence ID" value="ABB08531.1"/>
    <property type="molecule type" value="Genomic_DNA"/>
</dbReference>
<name>Q39G85_BURL3</name>